<dbReference type="PANTHER" id="PTHR44899">
    <property type="entry name" value="CAMK FAMILY PROTEIN KINASE"/>
    <property type="match status" value="1"/>
</dbReference>
<dbReference type="Gene3D" id="1.10.510.10">
    <property type="entry name" value="Transferase(Phosphotransferase) domain 1"/>
    <property type="match status" value="1"/>
</dbReference>
<dbReference type="AlphaFoldDB" id="E4XYU4"/>
<sequence>MPPSKLIDGKFRVEKILEHRANSTIVLVKDDLGKGFIMKQIGITTEEKRKEAEEEANILKSLDHMSIVKFVTTSKFDFGMGEYFGLVMENCEGGNLARYLGELVESKKKATDNEILRWVTQLVMALGYCHEKNIIHRDVKPANVFMMPDKMKIKLGDFDISKAEDETEIFTAQKGTLAYISPEILENKPLTTKADIWGLGCIVFEMKNGKHPFLVKNNQFATMTNIMKCDVQKNKGLIGDIIAMCLKADPNFRADAARDLEKIPAINSLSEQMFYVEPKDVEFGLNENATIRRINRWMKQEMARMRNQQNEKVSRQISQSEIDLKKEIEQRNIMMNDLKKNSQKHRFIIYCKNSNCAVFPLKIDPDFLTPSDLDIQSLFKEIQPNNESIRLFFKITDDSKIFESSQVYQSQVNIPCVTQRQNIVAKVPHARYESVPALKITINNEYTIGFELNIGSDIVQQIQYEVYFIDNSNIQTNHLGYTCSASLSNGKATFSARSDYTPIKNFKFHKLVLKMKKVC</sequence>
<evidence type="ECO:0000256" key="4">
    <source>
        <dbReference type="ARBA" id="ARBA00022679"/>
    </source>
</evidence>
<feature type="domain" description="Protein kinase" evidence="10">
    <location>
        <begin position="11"/>
        <end position="266"/>
    </location>
</feature>
<dbReference type="SMART" id="SM00220">
    <property type="entry name" value="S_TKc"/>
    <property type="match status" value="1"/>
</dbReference>
<evidence type="ECO:0000256" key="2">
    <source>
        <dbReference type="ARBA" id="ARBA00012513"/>
    </source>
</evidence>
<dbReference type="OrthoDB" id="248923at2759"/>
<name>E4XYU4_OIKDI</name>
<keyword evidence="12" id="KW-1185">Reference proteome</keyword>
<keyword evidence="4" id="KW-0808">Transferase</keyword>
<reference evidence="11" key="1">
    <citation type="journal article" date="2010" name="Science">
        <title>Plasticity of animal genome architecture unmasked by rapid evolution of a pelagic tunicate.</title>
        <authorList>
            <person name="Denoeud F."/>
            <person name="Henriet S."/>
            <person name="Mungpakdee S."/>
            <person name="Aury J.M."/>
            <person name="Da Silva C."/>
            <person name="Brinkmann H."/>
            <person name="Mikhaleva J."/>
            <person name="Olsen L.C."/>
            <person name="Jubin C."/>
            <person name="Canestro C."/>
            <person name="Bouquet J.M."/>
            <person name="Danks G."/>
            <person name="Poulain J."/>
            <person name="Campsteijn C."/>
            <person name="Adamski M."/>
            <person name="Cross I."/>
            <person name="Yadetie F."/>
            <person name="Muffato M."/>
            <person name="Louis A."/>
            <person name="Butcher S."/>
            <person name="Tsagkogeorga G."/>
            <person name="Konrad A."/>
            <person name="Singh S."/>
            <person name="Jensen M.F."/>
            <person name="Cong E.H."/>
            <person name="Eikeseth-Otteraa H."/>
            <person name="Noel B."/>
            <person name="Anthouard V."/>
            <person name="Porcel B.M."/>
            <person name="Kachouri-Lafond R."/>
            <person name="Nishino A."/>
            <person name="Ugolini M."/>
            <person name="Chourrout P."/>
            <person name="Nishida H."/>
            <person name="Aasland R."/>
            <person name="Huzurbazar S."/>
            <person name="Westhof E."/>
            <person name="Delsuc F."/>
            <person name="Lehrach H."/>
            <person name="Reinhardt R."/>
            <person name="Weissenbach J."/>
            <person name="Roy S.W."/>
            <person name="Artiguenave F."/>
            <person name="Postlethwait J.H."/>
            <person name="Manak J.R."/>
            <person name="Thompson E.M."/>
            <person name="Jaillon O."/>
            <person name="Du Pasquier L."/>
            <person name="Boudinot P."/>
            <person name="Liberles D.A."/>
            <person name="Volff J.N."/>
            <person name="Philippe H."/>
            <person name="Lenhard B."/>
            <person name="Roest Crollius H."/>
            <person name="Wincker P."/>
            <person name="Chourrout D."/>
        </authorList>
    </citation>
    <scope>NUCLEOTIDE SEQUENCE [LARGE SCALE GENOMIC DNA]</scope>
</reference>
<accession>E4XYU4</accession>
<dbReference type="InterPro" id="IPR008271">
    <property type="entry name" value="Ser/Thr_kinase_AS"/>
</dbReference>
<evidence type="ECO:0000256" key="5">
    <source>
        <dbReference type="ARBA" id="ARBA00022741"/>
    </source>
</evidence>
<evidence type="ECO:0000259" key="10">
    <source>
        <dbReference type="PROSITE" id="PS50011"/>
    </source>
</evidence>
<keyword evidence="3" id="KW-0723">Serine/threonine-protein kinase</keyword>
<dbReference type="PROSITE" id="PS00108">
    <property type="entry name" value="PROTEIN_KINASE_ST"/>
    <property type="match status" value="1"/>
</dbReference>
<evidence type="ECO:0000256" key="3">
    <source>
        <dbReference type="ARBA" id="ARBA00022527"/>
    </source>
</evidence>
<dbReference type="Pfam" id="PF00069">
    <property type="entry name" value="Pkinase"/>
    <property type="match status" value="1"/>
</dbReference>
<evidence type="ECO:0000313" key="12">
    <source>
        <dbReference type="Proteomes" id="UP000001307"/>
    </source>
</evidence>
<dbReference type="PROSITE" id="PS50011">
    <property type="entry name" value="PROTEIN_KINASE_DOM"/>
    <property type="match status" value="1"/>
</dbReference>
<comment type="catalytic activity">
    <reaction evidence="8">
        <text>L-threonyl-[protein] + ATP = O-phospho-L-threonyl-[protein] + ADP + H(+)</text>
        <dbReference type="Rhea" id="RHEA:46608"/>
        <dbReference type="Rhea" id="RHEA-COMP:11060"/>
        <dbReference type="Rhea" id="RHEA-COMP:11605"/>
        <dbReference type="ChEBI" id="CHEBI:15378"/>
        <dbReference type="ChEBI" id="CHEBI:30013"/>
        <dbReference type="ChEBI" id="CHEBI:30616"/>
        <dbReference type="ChEBI" id="CHEBI:61977"/>
        <dbReference type="ChEBI" id="CHEBI:456216"/>
        <dbReference type="EC" id="2.7.11.1"/>
    </reaction>
</comment>
<dbReference type="SUPFAM" id="SSF56112">
    <property type="entry name" value="Protein kinase-like (PK-like)"/>
    <property type="match status" value="1"/>
</dbReference>
<dbReference type="Proteomes" id="UP000001307">
    <property type="component" value="Unassembled WGS sequence"/>
</dbReference>
<evidence type="ECO:0000313" key="11">
    <source>
        <dbReference type="EMBL" id="CBY14806.1"/>
    </source>
</evidence>
<dbReference type="InterPro" id="IPR000719">
    <property type="entry name" value="Prot_kinase_dom"/>
</dbReference>
<dbReference type="EC" id="2.7.11.1" evidence="2"/>
<dbReference type="InParanoid" id="E4XYU4"/>
<dbReference type="GO" id="GO:0004674">
    <property type="term" value="F:protein serine/threonine kinase activity"/>
    <property type="evidence" value="ECO:0007669"/>
    <property type="project" value="UniProtKB-KW"/>
</dbReference>
<dbReference type="GO" id="GO:0005524">
    <property type="term" value="F:ATP binding"/>
    <property type="evidence" value="ECO:0007669"/>
    <property type="project" value="UniProtKB-KW"/>
</dbReference>
<evidence type="ECO:0000256" key="9">
    <source>
        <dbReference type="ARBA" id="ARBA00048679"/>
    </source>
</evidence>
<organism evidence="11">
    <name type="scientific">Oikopleura dioica</name>
    <name type="common">Tunicate</name>
    <dbReference type="NCBI Taxonomy" id="34765"/>
    <lineage>
        <taxon>Eukaryota</taxon>
        <taxon>Metazoa</taxon>
        <taxon>Chordata</taxon>
        <taxon>Tunicata</taxon>
        <taxon>Appendicularia</taxon>
        <taxon>Copelata</taxon>
        <taxon>Oikopleuridae</taxon>
        <taxon>Oikopleura</taxon>
    </lineage>
</organism>
<dbReference type="EMBL" id="FN653352">
    <property type="protein sequence ID" value="CBY14806.1"/>
    <property type="molecule type" value="Genomic_DNA"/>
</dbReference>
<keyword evidence="5" id="KW-0547">Nucleotide-binding</keyword>
<comment type="catalytic activity">
    <reaction evidence="9">
        <text>L-seryl-[protein] + ATP = O-phospho-L-seryl-[protein] + ADP + H(+)</text>
        <dbReference type="Rhea" id="RHEA:17989"/>
        <dbReference type="Rhea" id="RHEA-COMP:9863"/>
        <dbReference type="Rhea" id="RHEA-COMP:11604"/>
        <dbReference type="ChEBI" id="CHEBI:15378"/>
        <dbReference type="ChEBI" id="CHEBI:29999"/>
        <dbReference type="ChEBI" id="CHEBI:30616"/>
        <dbReference type="ChEBI" id="CHEBI:83421"/>
        <dbReference type="ChEBI" id="CHEBI:456216"/>
        <dbReference type="EC" id="2.7.11.1"/>
    </reaction>
</comment>
<gene>
    <name evidence="11" type="ORF">GSOID_T00009886001</name>
</gene>
<evidence type="ECO:0000256" key="1">
    <source>
        <dbReference type="ARBA" id="ARBA00010886"/>
    </source>
</evidence>
<proteinExistence type="inferred from homology"/>
<dbReference type="InterPro" id="IPR011009">
    <property type="entry name" value="Kinase-like_dom_sf"/>
</dbReference>
<evidence type="ECO:0000256" key="7">
    <source>
        <dbReference type="ARBA" id="ARBA00022840"/>
    </source>
</evidence>
<comment type="similarity">
    <text evidence="1">Belongs to the protein kinase superfamily. NEK Ser/Thr protein kinase family. NIMA subfamily.</text>
</comment>
<dbReference type="InterPro" id="IPR051131">
    <property type="entry name" value="NEK_Ser/Thr_kinase_NIMA"/>
</dbReference>
<dbReference type="PANTHER" id="PTHR44899:SF3">
    <property type="entry name" value="SERINE_THREONINE-PROTEIN KINASE NEK1"/>
    <property type="match status" value="1"/>
</dbReference>
<keyword evidence="6" id="KW-0418">Kinase</keyword>
<evidence type="ECO:0000256" key="8">
    <source>
        <dbReference type="ARBA" id="ARBA00047899"/>
    </source>
</evidence>
<evidence type="ECO:0000256" key="6">
    <source>
        <dbReference type="ARBA" id="ARBA00022777"/>
    </source>
</evidence>
<keyword evidence="7" id="KW-0067">ATP-binding</keyword>
<protein>
    <recommendedName>
        <fullName evidence="2">non-specific serine/threonine protein kinase</fullName>
        <ecNumber evidence="2">2.7.11.1</ecNumber>
    </recommendedName>
</protein>